<dbReference type="InterPro" id="IPR009057">
    <property type="entry name" value="Homeodomain-like_sf"/>
</dbReference>
<proteinExistence type="predicted"/>
<dbReference type="GO" id="GO:0003676">
    <property type="term" value="F:nucleic acid binding"/>
    <property type="evidence" value="ECO:0007669"/>
    <property type="project" value="InterPro"/>
</dbReference>
<comment type="caution">
    <text evidence="1">The sequence shown here is derived from an EMBL/GenBank/DDBJ whole genome shotgun (WGS) entry which is preliminary data.</text>
</comment>
<evidence type="ECO:0000313" key="1">
    <source>
        <dbReference type="EMBL" id="OJA10067.1"/>
    </source>
</evidence>
<dbReference type="EMBL" id="LVVM01005632">
    <property type="protein sequence ID" value="OJA10067.1"/>
    <property type="molecule type" value="Genomic_DNA"/>
</dbReference>
<evidence type="ECO:0000313" key="2">
    <source>
        <dbReference type="Proteomes" id="UP000183567"/>
    </source>
</evidence>
<dbReference type="InterPro" id="IPR012337">
    <property type="entry name" value="RNaseH-like_sf"/>
</dbReference>
<dbReference type="Gene3D" id="3.30.420.10">
    <property type="entry name" value="Ribonuclease H-like superfamily/Ribonuclease H"/>
    <property type="match status" value="1"/>
</dbReference>
<dbReference type="SUPFAM" id="SSF53098">
    <property type="entry name" value="Ribonuclease H-like"/>
    <property type="match status" value="1"/>
</dbReference>
<protein>
    <recommendedName>
        <fullName evidence="3">RNase H type-1 domain-containing protein</fullName>
    </recommendedName>
</protein>
<dbReference type="Proteomes" id="UP000183567">
    <property type="component" value="Unassembled WGS sequence"/>
</dbReference>
<name>A0A1J8PQN8_9AGAM</name>
<dbReference type="AlphaFoldDB" id="A0A1J8PQN8"/>
<evidence type="ECO:0008006" key="3">
    <source>
        <dbReference type="Google" id="ProtNLM"/>
    </source>
</evidence>
<dbReference type="SUPFAM" id="SSF46689">
    <property type="entry name" value="Homeodomain-like"/>
    <property type="match status" value="1"/>
</dbReference>
<reference evidence="1 2" key="1">
    <citation type="submission" date="2016-03" db="EMBL/GenBank/DDBJ databases">
        <title>Comparative genomics of the ectomycorrhizal sister species Rhizopogon vinicolor and Rhizopogon vesiculosus (Basidiomycota: Boletales) reveals a divergence of the mating type B locus.</title>
        <authorList>
            <person name="Mujic A.B."/>
            <person name="Kuo A."/>
            <person name="Tritt A."/>
            <person name="Lipzen A."/>
            <person name="Chen C."/>
            <person name="Johnson J."/>
            <person name="Sharma A."/>
            <person name="Barry K."/>
            <person name="Grigoriev I.V."/>
            <person name="Spatafora J.W."/>
        </authorList>
    </citation>
    <scope>NUCLEOTIDE SEQUENCE [LARGE SCALE GENOMIC DNA]</scope>
    <source>
        <strain evidence="1 2">AM-OR11-056</strain>
    </source>
</reference>
<dbReference type="OrthoDB" id="3267074at2759"/>
<accession>A0A1J8PQN8</accession>
<dbReference type="STRING" id="180088.A0A1J8PQN8"/>
<dbReference type="InterPro" id="IPR036397">
    <property type="entry name" value="RNaseH_sf"/>
</dbReference>
<sequence>MPYRNISDDLGHASIRLYNRQILPMTDILDAVGFSRPTFFRILKQHRETGHVSKPRSLRRSRPRALNYSDVHYLLELVKQRPDWFLDGKMWGEKIPQHRGYQSLEVSGIVFSVAAMIQNSSKSFFDLCFLTRDVVSSFSQTAVTARRHDNFEVTIRWAPGHPDVHGNEEADKQAKLAAESRRNNSLPPELLHYLRHGALPSASQRSRKYIARRRMSDGNLLQCSFVKLTASFPKRLTSLYMSLRMGHALLNKHLHRIGKTESPHCQRTEETVHHFLFTCPFYQRERHILVNALGRKASSPSHIFSLTPTPLHTLYDTLMPAVD</sequence>
<gene>
    <name evidence="1" type="ORF">AZE42_10561</name>
</gene>
<organism evidence="1 2">
    <name type="scientific">Rhizopogon vesiculosus</name>
    <dbReference type="NCBI Taxonomy" id="180088"/>
    <lineage>
        <taxon>Eukaryota</taxon>
        <taxon>Fungi</taxon>
        <taxon>Dikarya</taxon>
        <taxon>Basidiomycota</taxon>
        <taxon>Agaricomycotina</taxon>
        <taxon>Agaricomycetes</taxon>
        <taxon>Agaricomycetidae</taxon>
        <taxon>Boletales</taxon>
        <taxon>Suillineae</taxon>
        <taxon>Rhizopogonaceae</taxon>
        <taxon>Rhizopogon</taxon>
    </lineage>
</organism>
<keyword evidence="2" id="KW-1185">Reference proteome</keyword>